<dbReference type="HAMAP" id="MF_00218">
    <property type="entry name" value="URO_D"/>
    <property type="match status" value="1"/>
</dbReference>
<feature type="domain" description="Uroporphyrinogen decarboxylase (URO-D)" evidence="17">
    <location>
        <begin position="60"/>
        <end position="69"/>
    </location>
</feature>
<dbReference type="FunFam" id="3.20.20.210:FF:000001">
    <property type="entry name" value="Uroporphyrinogen decarboxylase"/>
    <property type="match status" value="1"/>
</dbReference>
<keyword evidence="8" id="KW-0963">Cytoplasm</keyword>
<dbReference type="PROSITE" id="PS00906">
    <property type="entry name" value="UROD_1"/>
    <property type="match status" value="1"/>
</dbReference>
<dbReference type="OrthoDB" id="339900at2759"/>
<evidence type="ECO:0000259" key="18">
    <source>
        <dbReference type="PROSITE" id="PS00907"/>
    </source>
</evidence>
<evidence type="ECO:0000256" key="8">
    <source>
        <dbReference type="ARBA" id="ARBA00022490"/>
    </source>
</evidence>
<evidence type="ECO:0000256" key="6">
    <source>
        <dbReference type="ARBA" id="ARBA00012288"/>
    </source>
</evidence>
<dbReference type="Proteomes" id="UP000008792">
    <property type="component" value="Unassembled WGS sequence"/>
</dbReference>
<dbReference type="OMA" id="LWLMRQA"/>
<dbReference type="EMBL" id="CH940648">
    <property type="protein sequence ID" value="EDW60470.1"/>
    <property type="molecule type" value="Genomic_DNA"/>
</dbReference>
<dbReference type="PANTHER" id="PTHR21091:SF169">
    <property type="entry name" value="UROPORPHYRINOGEN DECARBOXYLASE"/>
    <property type="match status" value="1"/>
</dbReference>
<comment type="similarity">
    <text evidence="4 15">Belongs to the uroporphyrinogen decarboxylase family.</text>
</comment>
<dbReference type="UniPathway" id="UPA00251">
    <property type="reaction ID" value="UER00321"/>
</dbReference>
<dbReference type="PANTHER" id="PTHR21091">
    <property type="entry name" value="METHYLTETRAHYDROFOLATE:HOMOCYSTEINE METHYLTRANSFERASE RELATED"/>
    <property type="match status" value="1"/>
</dbReference>
<dbReference type="CDD" id="cd00717">
    <property type="entry name" value="URO-D"/>
    <property type="match status" value="1"/>
</dbReference>
<evidence type="ECO:0000256" key="10">
    <source>
        <dbReference type="ARBA" id="ARBA00023133"/>
    </source>
</evidence>
<feature type="signal peptide" evidence="16">
    <location>
        <begin position="1"/>
        <end position="22"/>
    </location>
</feature>
<sequence>MKTLGLRLSYFVLLLVLPVARMTIKNNNNNNTLKHLQPFPPLKNDNLLRAARGEVVDRVPVWVMRQAGRYLPEFQELRKQHDFFTVCRTPELACEVTMQPLRRFDLDASIIFSDILVIPQALGLTVEMHAGVGPVLPQPICTPEDLKRLTPDGALSRLTYVGDAITMMRHKLDGRVPLIGFTGAPWTLMGYMIEGGGSKTMSKAKAWLTNYPEDTKLFLNLLTDVIVDYLEMQVTAGAQMLQVFESSAEHLSKEEFLLWSAPYLRRIRDDLVDRLTKKVIPAVPLIIFAKGAGHSLKEQSELGYDVIGLDWTVDPVEARAVVGPNITLQGNLDPQSMYCEPNELRSLATEMVHKFGKSRYIANLGHGITPQTPITSMEVLVEAVHNAL</sequence>
<keyword evidence="16" id="KW-0732">Signal</keyword>
<evidence type="ECO:0000313" key="19">
    <source>
        <dbReference type="EMBL" id="EDW60470.1"/>
    </source>
</evidence>
<evidence type="ECO:0000313" key="20">
    <source>
        <dbReference type="Proteomes" id="UP000008792"/>
    </source>
</evidence>
<comment type="catalytic activity">
    <reaction evidence="13">
        <text>uroporphyrinogen III + 4 H(+) = coproporphyrinogen III + 4 CO2</text>
        <dbReference type="Rhea" id="RHEA:19865"/>
        <dbReference type="ChEBI" id="CHEBI:15378"/>
        <dbReference type="ChEBI" id="CHEBI:16526"/>
        <dbReference type="ChEBI" id="CHEBI:57308"/>
        <dbReference type="ChEBI" id="CHEBI:57309"/>
        <dbReference type="EC" id="4.1.1.37"/>
    </reaction>
    <physiologicalReaction direction="left-to-right" evidence="13">
        <dbReference type="Rhea" id="RHEA:19866"/>
    </physiologicalReaction>
</comment>
<dbReference type="PhylomeDB" id="B4LJ20"/>
<keyword evidence="10" id="KW-0350">Heme biosynthesis</keyword>
<evidence type="ECO:0000256" key="13">
    <source>
        <dbReference type="ARBA" id="ARBA00048411"/>
    </source>
</evidence>
<name>B4LJ20_DROVI</name>
<evidence type="ECO:0000256" key="11">
    <source>
        <dbReference type="ARBA" id="ARBA00023239"/>
    </source>
</evidence>
<evidence type="ECO:0000256" key="4">
    <source>
        <dbReference type="ARBA" id="ARBA00009935"/>
    </source>
</evidence>
<dbReference type="InterPro" id="IPR000257">
    <property type="entry name" value="Uroporphyrinogen_deCOase"/>
</dbReference>
<evidence type="ECO:0000256" key="5">
    <source>
        <dbReference type="ARBA" id="ARBA00011738"/>
    </source>
</evidence>
<dbReference type="AlphaFoldDB" id="B4LJ20"/>
<dbReference type="EC" id="4.1.1.37" evidence="6 14"/>
<feature type="domain" description="Uroporphyrinogen decarboxylase (URO-D)" evidence="18">
    <location>
        <begin position="179"/>
        <end position="195"/>
    </location>
</feature>
<evidence type="ECO:0000256" key="16">
    <source>
        <dbReference type="SAM" id="SignalP"/>
    </source>
</evidence>
<comment type="subunit">
    <text evidence="5">Homodimer.</text>
</comment>
<evidence type="ECO:0000256" key="14">
    <source>
        <dbReference type="RuleBase" id="RU000554"/>
    </source>
</evidence>
<evidence type="ECO:0000256" key="2">
    <source>
        <dbReference type="ARBA" id="ARBA00004514"/>
    </source>
</evidence>
<dbReference type="FunCoup" id="B4LJ20">
    <property type="interactions" value="884"/>
</dbReference>
<proteinExistence type="inferred from homology"/>
<comment type="function">
    <text evidence="1">Catalyzes the decarboxylation of four acetate groups of uroporphyrinogen-III to yield coproporphyrinogen-III.</text>
</comment>
<evidence type="ECO:0000256" key="9">
    <source>
        <dbReference type="ARBA" id="ARBA00022793"/>
    </source>
</evidence>
<protein>
    <recommendedName>
        <fullName evidence="7 14">Uroporphyrinogen decarboxylase</fullName>
        <ecNumber evidence="6 14">4.1.1.37</ecNumber>
    </recommendedName>
</protein>
<feature type="chain" id="PRO_5002816189" description="Uroporphyrinogen decarboxylase" evidence="16">
    <location>
        <begin position="23"/>
        <end position="388"/>
    </location>
</feature>
<accession>B4LJ20</accession>
<dbReference type="PROSITE" id="PS00907">
    <property type="entry name" value="UROD_2"/>
    <property type="match status" value="1"/>
</dbReference>
<dbReference type="Gene3D" id="3.20.20.210">
    <property type="match status" value="1"/>
</dbReference>
<organism evidence="19 20">
    <name type="scientific">Drosophila virilis</name>
    <name type="common">Fruit fly</name>
    <dbReference type="NCBI Taxonomy" id="7244"/>
    <lineage>
        <taxon>Eukaryota</taxon>
        <taxon>Metazoa</taxon>
        <taxon>Ecdysozoa</taxon>
        <taxon>Arthropoda</taxon>
        <taxon>Hexapoda</taxon>
        <taxon>Insecta</taxon>
        <taxon>Pterygota</taxon>
        <taxon>Neoptera</taxon>
        <taxon>Endopterygota</taxon>
        <taxon>Diptera</taxon>
        <taxon>Brachycera</taxon>
        <taxon>Muscomorpha</taxon>
        <taxon>Ephydroidea</taxon>
        <taxon>Drosophilidae</taxon>
        <taxon>Drosophila</taxon>
    </lineage>
</organism>
<dbReference type="GO" id="GO:0004853">
    <property type="term" value="F:uroporphyrinogen decarboxylase activity"/>
    <property type="evidence" value="ECO:0007669"/>
    <property type="project" value="UniProtKB-EC"/>
</dbReference>
<dbReference type="SMR" id="B4LJ20"/>
<evidence type="ECO:0000256" key="7">
    <source>
        <dbReference type="ARBA" id="ARBA00014308"/>
    </source>
</evidence>
<dbReference type="STRING" id="7244.B4LJ20"/>
<dbReference type="SUPFAM" id="SSF51726">
    <property type="entry name" value="UROD/MetE-like"/>
    <property type="match status" value="1"/>
</dbReference>
<evidence type="ECO:0000256" key="15">
    <source>
        <dbReference type="RuleBase" id="RU004169"/>
    </source>
</evidence>
<comment type="pathway">
    <text evidence="3 14">Porphyrin-containing compound metabolism; protoporphyrin-IX biosynthesis; coproporphyrinogen-III from 5-aminolevulinate: step 4/4.</text>
</comment>
<dbReference type="InterPro" id="IPR006361">
    <property type="entry name" value="Uroporphyrinogen_deCO2ase_HemE"/>
</dbReference>
<dbReference type="GO" id="GO:0006782">
    <property type="term" value="P:protoporphyrinogen IX biosynthetic process"/>
    <property type="evidence" value="ECO:0007669"/>
    <property type="project" value="UniProtKB-UniPathway"/>
</dbReference>
<reference evidence="19 20" key="1">
    <citation type="journal article" date="2007" name="Nature">
        <title>Evolution of genes and genomes on the Drosophila phylogeny.</title>
        <authorList>
            <consortium name="Drosophila 12 Genomes Consortium"/>
            <person name="Clark A.G."/>
            <person name="Eisen M.B."/>
            <person name="Smith D.R."/>
            <person name="Bergman C.M."/>
            <person name="Oliver B."/>
            <person name="Markow T.A."/>
            <person name="Kaufman T.C."/>
            <person name="Kellis M."/>
            <person name="Gelbart W."/>
            <person name="Iyer V.N."/>
            <person name="Pollard D.A."/>
            <person name="Sackton T.B."/>
            <person name="Larracuente A.M."/>
            <person name="Singh N.D."/>
            <person name="Abad J.P."/>
            <person name="Abt D.N."/>
            <person name="Adryan B."/>
            <person name="Aguade M."/>
            <person name="Akashi H."/>
            <person name="Anderson W.W."/>
            <person name="Aquadro C.F."/>
            <person name="Ardell D.H."/>
            <person name="Arguello R."/>
            <person name="Artieri C.G."/>
            <person name="Barbash D.A."/>
            <person name="Barker D."/>
            <person name="Barsanti P."/>
            <person name="Batterham P."/>
            <person name="Batzoglou S."/>
            <person name="Begun D."/>
            <person name="Bhutkar A."/>
            <person name="Blanco E."/>
            <person name="Bosak S.A."/>
            <person name="Bradley R.K."/>
            <person name="Brand A.D."/>
            <person name="Brent M.R."/>
            <person name="Brooks A.N."/>
            <person name="Brown R.H."/>
            <person name="Butlin R.K."/>
            <person name="Caggese C."/>
            <person name="Calvi B.R."/>
            <person name="Bernardo de Carvalho A."/>
            <person name="Caspi A."/>
            <person name="Castrezana S."/>
            <person name="Celniker S.E."/>
            <person name="Chang J.L."/>
            <person name="Chapple C."/>
            <person name="Chatterji S."/>
            <person name="Chinwalla A."/>
            <person name="Civetta A."/>
            <person name="Clifton S.W."/>
            <person name="Comeron J.M."/>
            <person name="Costello J.C."/>
            <person name="Coyne J.A."/>
            <person name="Daub J."/>
            <person name="David R.G."/>
            <person name="Delcher A.L."/>
            <person name="Delehaunty K."/>
            <person name="Do C.B."/>
            <person name="Ebling H."/>
            <person name="Edwards K."/>
            <person name="Eickbush T."/>
            <person name="Evans J.D."/>
            <person name="Filipski A."/>
            <person name="Findeiss S."/>
            <person name="Freyhult E."/>
            <person name="Fulton L."/>
            <person name="Fulton R."/>
            <person name="Garcia A.C."/>
            <person name="Gardiner A."/>
            <person name="Garfield D.A."/>
            <person name="Garvin B.E."/>
            <person name="Gibson G."/>
            <person name="Gilbert D."/>
            <person name="Gnerre S."/>
            <person name="Godfrey J."/>
            <person name="Good R."/>
            <person name="Gotea V."/>
            <person name="Gravely B."/>
            <person name="Greenberg A.J."/>
            <person name="Griffiths-Jones S."/>
            <person name="Gross S."/>
            <person name="Guigo R."/>
            <person name="Gustafson E.A."/>
            <person name="Haerty W."/>
            <person name="Hahn M.W."/>
            <person name="Halligan D.L."/>
            <person name="Halpern A.L."/>
            <person name="Halter G.M."/>
            <person name="Han M.V."/>
            <person name="Heger A."/>
            <person name="Hillier L."/>
            <person name="Hinrichs A.S."/>
            <person name="Holmes I."/>
            <person name="Hoskins R.A."/>
            <person name="Hubisz M.J."/>
            <person name="Hultmark D."/>
            <person name="Huntley M.A."/>
            <person name="Jaffe D.B."/>
            <person name="Jagadeeshan S."/>
            <person name="Jeck W.R."/>
            <person name="Johnson J."/>
            <person name="Jones C.D."/>
            <person name="Jordan W.C."/>
            <person name="Karpen G.H."/>
            <person name="Kataoka E."/>
            <person name="Keightley P.D."/>
            <person name="Kheradpour P."/>
            <person name="Kirkness E.F."/>
            <person name="Koerich L.B."/>
            <person name="Kristiansen K."/>
            <person name="Kudrna D."/>
            <person name="Kulathinal R.J."/>
            <person name="Kumar S."/>
            <person name="Kwok R."/>
            <person name="Lander E."/>
            <person name="Langley C.H."/>
            <person name="Lapoint R."/>
            <person name="Lazzaro B.P."/>
            <person name="Lee S.J."/>
            <person name="Levesque L."/>
            <person name="Li R."/>
            <person name="Lin C.F."/>
            <person name="Lin M.F."/>
            <person name="Lindblad-Toh K."/>
            <person name="Llopart A."/>
            <person name="Long M."/>
            <person name="Low L."/>
            <person name="Lozovsky E."/>
            <person name="Lu J."/>
            <person name="Luo M."/>
            <person name="Machado C.A."/>
            <person name="Makalowski W."/>
            <person name="Marzo M."/>
            <person name="Matsuda M."/>
            <person name="Matzkin L."/>
            <person name="McAllister B."/>
            <person name="McBride C.S."/>
            <person name="McKernan B."/>
            <person name="McKernan K."/>
            <person name="Mendez-Lago M."/>
            <person name="Minx P."/>
            <person name="Mollenhauer M.U."/>
            <person name="Montooth K."/>
            <person name="Mount S.M."/>
            <person name="Mu X."/>
            <person name="Myers E."/>
            <person name="Negre B."/>
            <person name="Newfeld S."/>
            <person name="Nielsen R."/>
            <person name="Noor M.A."/>
            <person name="O'Grady P."/>
            <person name="Pachter L."/>
            <person name="Papaceit M."/>
            <person name="Parisi M.J."/>
            <person name="Parisi M."/>
            <person name="Parts L."/>
            <person name="Pedersen J.S."/>
            <person name="Pesole G."/>
            <person name="Phillippy A.M."/>
            <person name="Ponting C.P."/>
            <person name="Pop M."/>
            <person name="Porcelli D."/>
            <person name="Powell J.R."/>
            <person name="Prohaska S."/>
            <person name="Pruitt K."/>
            <person name="Puig M."/>
            <person name="Quesneville H."/>
            <person name="Ram K.R."/>
            <person name="Rand D."/>
            <person name="Rasmussen M.D."/>
            <person name="Reed L.K."/>
            <person name="Reenan R."/>
            <person name="Reily A."/>
            <person name="Remington K.A."/>
            <person name="Rieger T.T."/>
            <person name="Ritchie M.G."/>
            <person name="Robin C."/>
            <person name="Rogers Y.H."/>
            <person name="Rohde C."/>
            <person name="Rozas J."/>
            <person name="Rubenfield M.J."/>
            <person name="Ruiz A."/>
            <person name="Russo S."/>
            <person name="Salzberg S.L."/>
            <person name="Sanchez-Gracia A."/>
            <person name="Saranga D.J."/>
            <person name="Sato H."/>
            <person name="Schaeffer S.W."/>
            <person name="Schatz M.C."/>
            <person name="Schlenke T."/>
            <person name="Schwartz R."/>
            <person name="Segarra C."/>
            <person name="Singh R.S."/>
            <person name="Sirot L."/>
            <person name="Sirota M."/>
            <person name="Sisneros N.B."/>
            <person name="Smith C.D."/>
            <person name="Smith T.F."/>
            <person name="Spieth J."/>
            <person name="Stage D.E."/>
            <person name="Stark A."/>
            <person name="Stephan W."/>
            <person name="Strausberg R.L."/>
            <person name="Strempel S."/>
            <person name="Sturgill D."/>
            <person name="Sutton G."/>
            <person name="Sutton G.G."/>
            <person name="Tao W."/>
            <person name="Teichmann S."/>
            <person name="Tobari Y.N."/>
            <person name="Tomimura Y."/>
            <person name="Tsolas J.M."/>
            <person name="Valente V.L."/>
            <person name="Venter E."/>
            <person name="Venter J.C."/>
            <person name="Vicario S."/>
            <person name="Vieira F.G."/>
            <person name="Vilella A.J."/>
            <person name="Villasante A."/>
            <person name="Walenz B."/>
            <person name="Wang J."/>
            <person name="Wasserman M."/>
            <person name="Watts T."/>
            <person name="Wilson D."/>
            <person name="Wilson R.K."/>
            <person name="Wing R.A."/>
            <person name="Wolfner M.F."/>
            <person name="Wong A."/>
            <person name="Wong G.K."/>
            <person name="Wu C.I."/>
            <person name="Wu G."/>
            <person name="Yamamoto D."/>
            <person name="Yang H.P."/>
            <person name="Yang S.P."/>
            <person name="Yorke J.A."/>
            <person name="Yoshida K."/>
            <person name="Zdobnov E."/>
            <person name="Zhang P."/>
            <person name="Zhang Y."/>
            <person name="Zimin A.V."/>
            <person name="Baldwin J."/>
            <person name="Abdouelleil A."/>
            <person name="Abdulkadir J."/>
            <person name="Abebe A."/>
            <person name="Abera B."/>
            <person name="Abreu J."/>
            <person name="Acer S.C."/>
            <person name="Aftuck L."/>
            <person name="Alexander A."/>
            <person name="An P."/>
            <person name="Anderson E."/>
            <person name="Anderson S."/>
            <person name="Arachi H."/>
            <person name="Azer M."/>
            <person name="Bachantsang P."/>
            <person name="Barry A."/>
            <person name="Bayul T."/>
            <person name="Berlin A."/>
            <person name="Bessette D."/>
            <person name="Bloom T."/>
            <person name="Blye J."/>
            <person name="Boguslavskiy L."/>
            <person name="Bonnet C."/>
            <person name="Boukhgalter B."/>
            <person name="Bourzgui I."/>
            <person name="Brown A."/>
            <person name="Cahill P."/>
            <person name="Channer S."/>
            <person name="Cheshatsang Y."/>
            <person name="Chuda L."/>
            <person name="Citroen M."/>
            <person name="Collymore A."/>
            <person name="Cooke P."/>
            <person name="Costello M."/>
            <person name="D'Aco K."/>
            <person name="Daza R."/>
            <person name="De Haan G."/>
            <person name="DeGray S."/>
            <person name="DeMaso C."/>
            <person name="Dhargay N."/>
            <person name="Dooley K."/>
            <person name="Dooley E."/>
            <person name="Doricent M."/>
            <person name="Dorje P."/>
            <person name="Dorjee K."/>
            <person name="Dupes A."/>
            <person name="Elong R."/>
            <person name="Falk J."/>
            <person name="Farina A."/>
            <person name="Faro S."/>
            <person name="Ferguson D."/>
            <person name="Fisher S."/>
            <person name="Foley C.D."/>
            <person name="Franke A."/>
            <person name="Friedrich D."/>
            <person name="Gadbois L."/>
            <person name="Gearin G."/>
            <person name="Gearin C.R."/>
            <person name="Giannoukos G."/>
            <person name="Goode T."/>
            <person name="Graham J."/>
            <person name="Grandbois E."/>
            <person name="Grewal S."/>
            <person name="Gyaltsen K."/>
            <person name="Hafez N."/>
            <person name="Hagos B."/>
            <person name="Hall J."/>
            <person name="Henson C."/>
            <person name="Hollinger A."/>
            <person name="Honan T."/>
            <person name="Huard M.D."/>
            <person name="Hughes L."/>
            <person name="Hurhula B."/>
            <person name="Husby M.E."/>
            <person name="Kamat A."/>
            <person name="Kanga B."/>
            <person name="Kashin S."/>
            <person name="Khazanovich D."/>
            <person name="Kisner P."/>
            <person name="Lance K."/>
            <person name="Lara M."/>
            <person name="Lee W."/>
            <person name="Lennon N."/>
            <person name="Letendre F."/>
            <person name="LeVine R."/>
            <person name="Lipovsky A."/>
            <person name="Liu X."/>
            <person name="Liu J."/>
            <person name="Liu S."/>
            <person name="Lokyitsang T."/>
            <person name="Lokyitsang Y."/>
            <person name="Lubonja R."/>
            <person name="Lui A."/>
            <person name="MacDonald P."/>
            <person name="Magnisalis V."/>
            <person name="Maru K."/>
            <person name="Matthews C."/>
            <person name="McCusker W."/>
            <person name="McDonough S."/>
            <person name="Mehta T."/>
            <person name="Meldrim J."/>
            <person name="Meneus L."/>
            <person name="Mihai O."/>
            <person name="Mihalev A."/>
            <person name="Mihova T."/>
            <person name="Mittelman R."/>
            <person name="Mlenga V."/>
            <person name="Montmayeur A."/>
            <person name="Mulrain L."/>
            <person name="Navidi A."/>
            <person name="Naylor J."/>
            <person name="Negash T."/>
            <person name="Nguyen T."/>
            <person name="Nguyen N."/>
            <person name="Nicol R."/>
            <person name="Norbu C."/>
            <person name="Norbu N."/>
            <person name="Novod N."/>
            <person name="O'Neill B."/>
            <person name="Osman S."/>
            <person name="Markiewicz E."/>
            <person name="Oyono O.L."/>
            <person name="Patti C."/>
            <person name="Phunkhang P."/>
            <person name="Pierre F."/>
            <person name="Priest M."/>
            <person name="Raghuraman S."/>
            <person name="Rege F."/>
            <person name="Reyes R."/>
            <person name="Rise C."/>
            <person name="Rogov P."/>
            <person name="Ross K."/>
            <person name="Ryan E."/>
            <person name="Settipalli S."/>
            <person name="Shea T."/>
            <person name="Sherpa N."/>
            <person name="Shi L."/>
            <person name="Shih D."/>
            <person name="Sparrow T."/>
            <person name="Spaulding J."/>
            <person name="Stalker J."/>
            <person name="Stange-Thomann N."/>
            <person name="Stavropoulos S."/>
            <person name="Stone C."/>
            <person name="Strader C."/>
            <person name="Tesfaye S."/>
            <person name="Thomson T."/>
            <person name="Thoulutsang Y."/>
            <person name="Thoulutsang D."/>
            <person name="Topham K."/>
            <person name="Topping I."/>
            <person name="Tsamla T."/>
            <person name="Vassiliev H."/>
            <person name="Vo A."/>
            <person name="Wangchuk T."/>
            <person name="Wangdi T."/>
            <person name="Weiand M."/>
            <person name="Wilkinson J."/>
            <person name="Wilson A."/>
            <person name="Yadav S."/>
            <person name="Young G."/>
            <person name="Yu Q."/>
            <person name="Zembek L."/>
            <person name="Zhong D."/>
            <person name="Zimmer A."/>
            <person name="Zwirko Z."/>
            <person name="Jaffe D.B."/>
            <person name="Alvarez P."/>
            <person name="Brockman W."/>
            <person name="Butler J."/>
            <person name="Chin C."/>
            <person name="Gnerre S."/>
            <person name="Grabherr M."/>
            <person name="Kleber M."/>
            <person name="Mauceli E."/>
            <person name="MacCallum I."/>
        </authorList>
    </citation>
    <scope>NUCLEOTIDE SEQUENCE [LARGE SCALE GENOMIC DNA]</scope>
    <source>
        <strain evidence="20">Tucson 15010-1051.87</strain>
    </source>
</reference>
<keyword evidence="20" id="KW-1185">Reference proteome</keyword>
<dbReference type="NCBIfam" id="TIGR01464">
    <property type="entry name" value="hemE"/>
    <property type="match status" value="1"/>
</dbReference>
<dbReference type="GO" id="GO:0005829">
    <property type="term" value="C:cytosol"/>
    <property type="evidence" value="ECO:0007669"/>
    <property type="project" value="UniProtKB-SubCell"/>
</dbReference>
<gene>
    <name evidence="19" type="primary">Dvir\Updo</name>
    <name evidence="19" type="ORF">Dvir_GJ21502</name>
</gene>
<dbReference type="Pfam" id="PF01208">
    <property type="entry name" value="URO-D"/>
    <property type="match status" value="1"/>
</dbReference>
<comment type="subcellular location">
    <subcellularLocation>
        <location evidence="2">Cytoplasm</location>
        <location evidence="2">Cytosol</location>
    </subcellularLocation>
</comment>
<keyword evidence="11 14" id="KW-0456">Lyase</keyword>
<dbReference type="InterPro" id="IPR038071">
    <property type="entry name" value="UROD/MetE-like_sf"/>
</dbReference>
<keyword evidence="12 14" id="KW-0627">Porphyrin biosynthesis</keyword>
<evidence type="ECO:0000256" key="3">
    <source>
        <dbReference type="ARBA" id="ARBA00004804"/>
    </source>
</evidence>
<dbReference type="InParanoid" id="B4LJ20"/>
<evidence type="ECO:0000256" key="1">
    <source>
        <dbReference type="ARBA" id="ARBA00002448"/>
    </source>
</evidence>
<evidence type="ECO:0000259" key="17">
    <source>
        <dbReference type="PROSITE" id="PS00906"/>
    </source>
</evidence>
<evidence type="ECO:0000256" key="12">
    <source>
        <dbReference type="ARBA" id="ARBA00023244"/>
    </source>
</evidence>
<dbReference type="HOGENOM" id="CLU_040933_0_0_1"/>
<keyword evidence="9 14" id="KW-0210">Decarboxylase</keyword>